<feature type="compositionally biased region" description="Basic and acidic residues" evidence="1">
    <location>
        <begin position="206"/>
        <end position="218"/>
    </location>
</feature>
<feature type="compositionally biased region" description="Basic and acidic residues" evidence="1">
    <location>
        <begin position="226"/>
        <end position="240"/>
    </location>
</feature>
<evidence type="ECO:0008006" key="4">
    <source>
        <dbReference type="Google" id="ProtNLM"/>
    </source>
</evidence>
<dbReference type="Proteomes" id="UP001190452">
    <property type="component" value="Unassembled WGS sequence"/>
</dbReference>
<dbReference type="EMBL" id="CAUDKV010000027">
    <property type="protein sequence ID" value="CAJ0895935.1"/>
    <property type="molecule type" value="Genomic_DNA"/>
</dbReference>
<feature type="region of interest" description="Disordered" evidence="1">
    <location>
        <begin position="206"/>
        <end position="244"/>
    </location>
</feature>
<organism evidence="2 3">
    <name type="scientific">Ralstonia mannitolilytica</name>
    <dbReference type="NCBI Taxonomy" id="105219"/>
    <lineage>
        <taxon>Bacteria</taxon>
        <taxon>Pseudomonadati</taxon>
        <taxon>Pseudomonadota</taxon>
        <taxon>Betaproteobacteria</taxon>
        <taxon>Burkholderiales</taxon>
        <taxon>Burkholderiaceae</taxon>
        <taxon>Ralstonia</taxon>
    </lineage>
</organism>
<proteinExistence type="predicted"/>
<evidence type="ECO:0000313" key="2">
    <source>
        <dbReference type="EMBL" id="CAJ0895935.1"/>
    </source>
</evidence>
<evidence type="ECO:0000313" key="3">
    <source>
        <dbReference type="Proteomes" id="UP001190452"/>
    </source>
</evidence>
<gene>
    <name evidence="2" type="ORF">R77569_04547</name>
</gene>
<keyword evidence="3" id="KW-1185">Reference proteome</keyword>
<sequence length="435" mass="46912">MRFYTVQKLGPKRSLTPEGFLLCEEVPVARTGEMIYGPGEVPVEAGPDGLIRISRTPDEVFRPETLASCIGKPVTLDHPEDFVTPANFAALGKGSMLNLRRGSGIEDDLLIADLLITDQAAIDAIQDDGIEEVSLGYEADYEQVSPGRGVQRNIVVNHVALVERGRCGPRCAIGDKEPEEMKTKDSKPKGKRSFADRLRAAFMAKDAESAEELAKEAEAMDEESEEERKEREAKEKEGKTGDALAQILQTVKALDARMAKIEARDAENEPDDDDDDDGKKKTGDEGDLTEAETAGKLNQSEVDLYTGDAAASIPSHAEILAPGIKLPTLDAKMATADRAAALCKCQRKALDLAYKTDAGRAAITPFLGGLTADFERLPAALVHAVFMGASEMVKAQNNGATSKTGITTKDFGKARTVADINAANRKFWDRQGSTN</sequence>
<dbReference type="RefSeq" id="WP_316897208.1">
    <property type="nucleotide sequence ID" value="NZ_CAUDKV010000027.1"/>
</dbReference>
<feature type="region of interest" description="Disordered" evidence="1">
    <location>
        <begin position="173"/>
        <end position="194"/>
    </location>
</feature>
<accession>A0ABM9L0S3</accession>
<dbReference type="InterPro" id="IPR016913">
    <property type="entry name" value="UCP029215"/>
</dbReference>
<protein>
    <recommendedName>
        <fullName evidence="4">Bacteriophage protein</fullName>
    </recommendedName>
</protein>
<feature type="region of interest" description="Disordered" evidence="1">
    <location>
        <begin position="262"/>
        <end position="299"/>
    </location>
</feature>
<evidence type="ECO:0000256" key="1">
    <source>
        <dbReference type="SAM" id="MobiDB-lite"/>
    </source>
</evidence>
<name>A0ABM9L0S3_9RALS</name>
<dbReference type="Pfam" id="PF09979">
    <property type="entry name" value="DUF2213"/>
    <property type="match status" value="1"/>
</dbReference>
<comment type="caution">
    <text evidence="2">The sequence shown here is derived from an EMBL/GenBank/DDBJ whole genome shotgun (WGS) entry which is preliminary data.</text>
</comment>
<reference evidence="2 3" key="1">
    <citation type="submission" date="2023-07" db="EMBL/GenBank/DDBJ databases">
        <authorList>
            <person name="Peeters C."/>
        </authorList>
    </citation>
    <scope>NUCLEOTIDE SEQUENCE [LARGE SCALE GENOMIC DNA]</scope>
    <source>
        <strain evidence="2 3">R-77569</strain>
    </source>
</reference>